<dbReference type="EMBL" id="JBHSFV010000012">
    <property type="protein sequence ID" value="MFC4635796.1"/>
    <property type="molecule type" value="Genomic_DNA"/>
</dbReference>
<dbReference type="RefSeq" id="WP_379981366.1">
    <property type="nucleotide sequence ID" value="NZ_JBHSFV010000012.1"/>
</dbReference>
<dbReference type="Proteomes" id="UP001596043">
    <property type="component" value="Unassembled WGS sequence"/>
</dbReference>
<name>A0ABV9I228_9FLAO</name>
<protein>
    <submittedName>
        <fullName evidence="1">Uncharacterized protein</fullName>
    </submittedName>
</protein>
<organism evidence="1 2">
    <name type="scientific">Dokdonia ponticola</name>
    <dbReference type="NCBI Taxonomy" id="2041041"/>
    <lineage>
        <taxon>Bacteria</taxon>
        <taxon>Pseudomonadati</taxon>
        <taxon>Bacteroidota</taxon>
        <taxon>Flavobacteriia</taxon>
        <taxon>Flavobacteriales</taxon>
        <taxon>Flavobacteriaceae</taxon>
        <taxon>Dokdonia</taxon>
    </lineage>
</organism>
<reference evidence="2" key="1">
    <citation type="journal article" date="2019" name="Int. J. Syst. Evol. Microbiol.">
        <title>The Global Catalogue of Microorganisms (GCM) 10K type strain sequencing project: providing services to taxonomists for standard genome sequencing and annotation.</title>
        <authorList>
            <consortium name="The Broad Institute Genomics Platform"/>
            <consortium name="The Broad Institute Genome Sequencing Center for Infectious Disease"/>
            <person name="Wu L."/>
            <person name="Ma J."/>
        </authorList>
    </citation>
    <scope>NUCLEOTIDE SEQUENCE [LARGE SCALE GENOMIC DNA]</scope>
    <source>
        <strain evidence="2">YJ-61-S</strain>
    </source>
</reference>
<keyword evidence="2" id="KW-1185">Reference proteome</keyword>
<sequence length="155" mass="17469">MVTAERISQSTRSHGVYTGTLAIISAERKKRRILLMKYSIPDKRELTKSEIEFLTYLFGKEKSEWTNLIGNLKVIARCGCGKCPTVMFGKTFDSEIQKGNLIIDYAGKGQNGELIGISLFGTDQMPTELEFYSIDGESDITELPKIETLKRAEYN</sequence>
<evidence type="ECO:0000313" key="1">
    <source>
        <dbReference type="EMBL" id="MFC4635796.1"/>
    </source>
</evidence>
<proteinExistence type="predicted"/>
<gene>
    <name evidence="1" type="ORF">ACFO3O_17935</name>
</gene>
<accession>A0ABV9I228</accession>
<evidence type="ECO:0000313" key="2">
    <source>
        <dbReference type="Proteomes" id="UP001596043"/>
    </source>
</evidence>
<comment type="caution">
    <text evidence="1">The sequence shown here is derived from an EMBL/GenBank/DDBJ whole genome shotgun (WGS) entry which is preliminary data.</text>
</comment>